<keyword evidence="1" id="KW-0472">Membrane</keyword>
<feature type="transmembrane region" description="Helical" evidence="1">
    <location>
        <begin position="32"/>
        <end position="50"/>
    </location>
</feature>
<evidence type="ECO:0000313" key="3">
    <source>
        <dbReference type="Proteomes" id="UP000000417"/>
    </source>
</evidence>
<keyword evidence="1" id="KW-1133">Transmembrane helix</keyword>
<dbReference type="AlphaFoldDB" id="Q67S52"/>
<dbReference type="SUPFAM" id="SSF89392">
    <property type="entry name" value="Prokaryotic lipoproteins and lipoprotein localization factors"/>
    <property type="match status" value="1"/>
</dbReference>
<proteinExistence type="predicted"/>
<evidence type="ECO:0008006" key="4">
    <source>
        <dbReference type="Google" id="ProtNLM"/>
    </source>
</evidence>
<keyword evidence="3" id="KW-1185">Reference proteome</keyword>
<name>Q67S52_SYMTH</name>
<dbReference type="STRING" id="292459.STH506"/>
<dbReference type="EMBL" id="AP006840">
    <property type="protein sequence ID" value="BAD39491.1"/>
    <property type="molecule type" value="Genomic_DNA"/>
</dbReference>
<dbReference type="HOGENOM" id="CLU_1045557_0_0_9"/>
<keyword evidence="1" id="KW-0812">Transmembrane</keyword>
<reference evidence="2 3" key="1">
    <citation type="journal article" date="2004" name="Nucleic Acids Res.">
        <title>Genome sequence of Symbiobacterium thermophilum, an uncultivable bacterium that depends on microbial commensalism.</title>
        <authorList>
            <person name="Ueda K."/>
            <person name="Yamashita A."/>
            <person name="Ishikawa J."/>
            <person name="Shimada M."/>
            <person name="Watsuji T."/>
            <person name="Morimura K."/>
            <person name="Ikeda H."/>
            <person name="Hattori M."/>
            <person name="Beppu T."/>
        </authorList>
    </citation>
    <scope>NUCLEOTIDE SEQUENCE [LARGE SCALE GENOMIC DNA]</scope>
    <source>
        <strain evidence="3">T / IAM 14863</strain>
    </source>
</reference>
<evidence type="ECO:0000313" key="2">
    <source>
        <dbReference type="EMBL" id="BAD39491.1"/>
    </source>
</evidence>
<gene>
    <name evidence="2" type="ordered locus">STH506</name>
</gene>
<accession>Q67S52</accession>
<dbReference type="KEGG" id="sth:STH506"/>
<dbReference type="Gene3D" id="2.50.20.20">
    <property type="match status" value="1"/>
</dbReference>
<organism evidence="2 3">
    <name type="scientific">Symbiobacterium thermophilum (strain DSM 24528 / JCM 14929 / IAM 14863 / T)</name>
    <dbReference type="NCBI Taxonomy" id="292459"/>
    <lineage>
        <taxon>Bacteria</taxon>
        <taxon>Bacillati</taxon>
        <taxon>Bacillota</taxon>
        <taxon>Clostridia</taxon>
        <taxon>Eubacteriales</taxon>
        <taxon>Symbiobacteriaceae</taxon>
        <taxon>Symbiobacterium</taxon>
    </lineage>
</organism>
<dbReference type="InterPro" id="IPR029046">
    <property type="entry name" value="LolA/LolB/LppX"/>
</dbReference>
<dbReference type="RefSeq" id="WP_011194640.1">
    <property type="nucleotide sequence ID" value="NC_006177.1"/>
</dbReference>
<protein>
    <recommendedName>
        <fullName evidence="4">LppX_LprAFG lipoprotein</fullName>
    </recommendedName>
</protein>
<sequence>MPRLNRRDPLLDPLLPPSAWEIARRRRRVRRWVALALAAALVGLGAWGWLTFTDRTRSLPPVQVAEAAGEALLRAARYDFRAAVTGSSPDGFFPNAQLAGEFQAEPLLLHLRGEVGSGAAMMPIEYWLSGDALFVRQARGGWVRSPTADVPDVVAFLPEQLAAPLLAGVNRAELVGRERVDGAQTAVLALDLDPAVMQVAPPGQDERVEYRLWVDVRRLRPVRMAIRVERPADAGSSFDYQLDLTYPAPGSLSLPDEVLQAAGPGE</sequence>
<dbReference type="Proteomes" id="UP000000417">
    <property type="component" value="Chromosome"/>
</dbReference>
<evidence type="ECO:0000256" key="1">
    <source>
        <dbReference type="SAM" id="Phobius"/>
    </source>
</evidence>